<dbReference type="InterPro" id="IPR002347">
    <property type="entry name" value="SDR_fam"/>
</dbReference>
<dbReference type="InterPro" id="IPR036291">
    <property type="entry name" value="NAD(P)-bd_dom_sf"/>
</dbReference>
<dbReference type="PANTHER" id="PTHR45458">
    <property type="entry name" value="SHORT-CHAIN DEHYDROGENASE/REDUCTASE SDR"/>
    <property type="match status" value="1"/>
</dbReference>
<accession>A0ABS9ZSE7</accession>
<dbReference type="PANTHER" id="PTHR45458:SF1">
    <property type="entry name" value="SHORT CHAIN DEHYDROGENASE"/>
    <property type="match status" value="1"/>
</dbReference>
<dbReference type="Gene3D" id="3.40.50.720">
    <property type="entry name" value="NAD(P)-binding Rossmann-like Domain"/>
    <property type="match status" value="1"/>
</dbReference>
<dbReference type="InterPro" id="IPR052184">
    <property type="entry name" value="SDR_enzymes"/>
</dbReference>
<gene>
    <name evidence="1" type="ORF">AUC61_19785</name>
</gene>
<protein>
    <submittedName>
        <fullName evidence="1">Short-chain dehydrogenase</fullName>
    </submittedName>
</protein>
<dbReference type="SUPFAM" id="SSF51735">
    <property type="entry name" value="NAD(P)-binding Rossmann-fold domains"/>
    <property type="match status" value="1"/>
</dbReference>
<dbReference type="Pfam" id="PF00106">
    <property type="entry name" value="adh_short"/>
    <property type="match status" value="1"/>
</dbReference>
<evidence type="ECO:0000313" key="1">
    <source>
        <dbReference type="EMBL" id="MCI8211778.1"/>
    </source>
</evidence>
<organism evidence="1 2">
    <name type="scientific">Pseudomonas maioricensis</name>
    <dbReference type="NCBI Taxonomy" id="1766623"/>
    <lineage>
        <taxon>Bacteria</taxon>
        <taxon>Pseudomonadati</taxon>
        <taxon>Pseudomonadota</taxon>
        <taxon>Gammaproteobacteria</taxon>
        <taxon>Pseudomonadales</taxon>
        <taxon>Pseudomonadaceae</taxon>
        <taxon>Pseudomonas</taxon>
    </lineage>
</organism>
<sequence length="229" mass="24379">MLSAQKTALIIGASRGIGLGLVKRLTEQNWKVIATVRDPQKATDLKAISGVRIETLDMDDVASLDALKNTLQGQVFDSVVINAGIMGPKPQSAEQVTTTDLAQLFLTNAIAPIRLAERLVPQIAPDTGVLAFMSSRFGSVTCPDGADAVLYKASKAALNSLTNSFVLQLPEPRPTVLSLHPGWVKTEMGGESAAIDVETSTLGLVEQLDAYAGKGGHYFVDYKGETIPW</sequence>
<dbReference type="Proteomes" id="UP001320513">
    <property type="component" value="Unassembled WGS sequence"/>
</dbReference>
<dbReference type="EMBL" id="LOHG01000013">
    <property type="protein sequence ID" value="MCI8211778.1"/>
    <property type="molecule type" value="Genomic_DNA"/>
</dbReference>
<name>A0ABS9ZSE7_9PSED</name>
<proteinExistence type="predicted"/>
<keyword evidence="2" id="KW-1185">Reference proteome</keyword>
<reference evidence="1 2" key="1">
    <citation type="submission" date="2015-12" db="EMBL/GenBank/DDBJ databases">
        <title>Phylogenomics in the description of a new species in the Pseudomonas syringae group.</title>
        <authorList>
            <person name="Busquets A."/>
            <person name="Gomila M."/>
            <person name="Beiki F."/>
            <person name="Rahimian H."/>
            <person name="Mulet M."/>
            <person name="Sanchez D."/>
            <person name="Garcia-Valdes E."/>
            <person name="Lalucat J."/>
        </authorList>
    </citation>
    <scope>NUCLEOTIDE SEQUENCE [LARGE SCALE GENOMIC DNA]</scope>
    <source>
        <strain evidence="1 2">S25</strain>
    </source>
</reference>
<dbReference type="PRINTS" id="PR00081">
    <property type="entry name" value="GDHRDH"/>
</dbReference>
<dbReference type="NCBIfam" id="NF006035">
    <property type="entry name" value="PRK08177.1"/>
    <property type="match status" value="1"/>
</dbReference>
<dbReference type="CDD" id="cd05325">
    <property type="entry name" value="carb_red_sniffer_like_SDR_c"/>
    <property type="match status" value="1"/>
</dbReference>
<comment type="caution">
    <text evidence="1">The sequence shown here is derived from an EMBL/GenBank/DDBJ whole genome shotgun (WGS) entry which is preliminary data.</text>
</comment>
<evidence type="ECO:0000313" key="2">
    <source>
        <dbReference type="Proteomes" id="UP001320513"/>
    </source>
</evidence>